<keyword evidence="5" id="KW-0406">Ion transport</keyword>
<proteinExistence type="predicted"/>
<feature type="transmembrane region" description="Helical" evidence="9">
    <location>
        <begin position="239"/>
        <end position="260"/>
    </location>
</feature>
<reference evidence="11 12" key="1">
    <citation type="submission" date="2024-02" db="EMBL/GenBank/DDBJ databases">
        <title>Chromosome-scale genome assembly of the rough periwinkle Littorina saxatilis.</title>
        <authorList>
            <person name="De Jode A."/>
            <person name="Faria R."/>
            <person name="Formenti G."/>
            <person name="Sims Y."/>
            <person name="Smith T.P."/>
            <person name="Tracey A."/>
            <person name="Wood J.M.D."/>
            <person name="Zagrodzka Z.B."/>
            <person name="Johannesson K."/>
            <person name="Butlin R.K."/>
            <person name="Leder E.H."/>
        </authorList>
    </citation>
    <scope>NUCLEOTIDE SEQUENCE [LARGE SCALE GENOMIC DNA]</scope>
    <source>
        <strain evidence="11">Snail1</strain>
        <tissue evidence="11">Muscle</tissue>
    </source>
</reference>
<dbReference type="PANTHER" id="PTHR11003">
    <property type="entry name" value="POTASSIUM CHANNEL, SUBFAMILY K"/>
    <property type="match status" value="1"/>
</dbReference>
<feature type="transmembrane region" description="Helical" evidence="9">
    <location>
        <begin position="272"/>
        <end position="290"/>
    </location>
</feature>
<evidence type="ECO:0000256" key="5">
    <source>
        <dbReference type="ARBA" id="ARBA00023065"/>
    </source>
</evidence>
<dbReference type="PANTHER" id="PTHR11003:SF334">
    <property type="entry name" value="FI03418P"/>
    <property type="match status" value="1"/>
</dbReference>
<sequence>MLYAVIGIPMTLLCLTNIGSFMARCFRMLWKQIVCKPCRNHIRRRSMYRAAKQKAAAAAYVASLAKQKRGVANARGVAIGKAGTEGGRSYDEGASDSPAAVHDGTSLLGKGGGANNSPLPSGDSRYMLGFEGLTAGESVSRELHKKGPPSDSSDRTVIPLTESPRSSIPSSARHEQQHQQQPAREETEKVQVTDAENPEITITATNPCSDPDLVLENDDMQRALKHTISVSSQPEVVRVPIMVCLIMVAAYINLGAVLFLLWEDWSYFDSSYFCFITLSTIGFGDIVPGFEHDSWGNQAKRVSCTLYLLFGLALLAMCFELIQSECRQKFLTLARAMGLNGDGRS</sequence>
<dbReference type="Pfam" id="PF07885">
    <property type="entry name" value="Ion_trans_2"/>
    <property type="match status" value="1"/>
</dbReference>
<protein>
    <recommendedName>
        <fullName evidence="10">Potassium channel domain-containing protein</fullName>
    </recommendedName>
</protein>
<dbReference type="GO" id="GO:0030322">
    <property type="term" value="P:stabilization of membrane potential"/>
    <property type="evidence" value="ECO:0007669"/>
    <property type="project" value="TreeGrafter"/>
</dbReference>
<evidence type="ECO:0000256" key="2">
    <source>
        <dbReference type="ARBA" id="ARBA00022448"/>
    </source>
</evidence>
<keyword evidence="4 9" id="KW-1133">Transmembrane helix</keyword>
<evidence type="ECO:0000256" key="7">
    <source>
        <dbReference type="ARBA" id="ARBA00023303"/>
    </source>
</evidence>
<comment type="subcellular location">
    <subcellularLocation>
        <location evidence="1">Membrane</location>
        <topology evidence="1">Multi-pass membrane protein</topology>
    </subcellularLocation>
</comment>
<dbReference type="AlphaFoldDB" id="A0AAN9AI07"/>
<name>A0AAN9AI07_9CAEN</name>
<evidence type="ECO:0000256" key="3">
    <source>
        <dbReference type="ARBA" id="ARBA00022692"/>
    </source>
</evidence>
<dbReference type="GO" id="GO:0005886">
    <property type="term" value="C:plasma membrane"/>
    <property type="evidence" value="ECO:0007669"/>
    <property type="project" value="TreeGrafter"/>
</dbReference>
<dbReference type="SUPFAM" id="SSF81324">
    <property type="entry name" value="Voltage-gated potassium channels"/>
    <property type="match status" value="1"/>
</dbReference>
<evidence type="ECO:0000313" key="12">
    <source>
        <dbReference type="Proteomes" id="UP001374579"/>
    </source>
</evidence>
<evidence type="ECO:0000259" key="10">
    <source>
        <dbReference type="Pfam" id="PF07885"/>
    </source>
</evidence>
<keyword evidence="2" id="KW-0813">Transport</keyword>
<dbReference type="GO" id="GO:0015271">
    <property type="term" value="F:outward rectifier potassium channel activity"/>
    <property type="evidence" value="ECO:0007669"/>
    <property type="project" value="TreeGrafter"/>
</dbReference>
<evidence type="ECO:0000256" key="6">
    <source>
        <dbReference type="ARBA" id="ARBA00023136"/>
    </source>
</evidence>
<comment type="caution">
    <text evidence="11">The sequence shown here is derived from an EMBL/GenBank/DDBJ whole genome shotgun (WGS) entry which is preliminary data.</text>
</comment>
<dbReference type="Gene3D" id="1.10.287.70">
    <property type="match status" value="2"/>
</dbReference>
<evidence type="ECO:0000313" key="11">
    <source>
        <dbReference type="EMBL" id="KAK7087189.1"/>
    </source>
</evidence>
<evidence type="ECO:0000256" key="8">
    <source>
        <dbReference type="SAM" id="MobiDB-lite"/>
    </source>
</evidence>
<dbReference type="Proteomes" id="UP001374579">
    <property type="component" value="Unassembled WGS sequence"/>
</dbReference>
<gene>
    <name evidence="11" type="ORF">V1264_021270</name>
</gene>
<dbReference type="InterPro" id="IPR003280">
    <property type="entry name" value="2pore_dom_K_chnl"/>
</dbReference>
<evidence type="ECO:0000256" key="4">
    <source>
        <dbReference type="ARBA" id="ARBA00022989"/>
    </source>
</evidence>
<evidence type="ECO:0000256" key="9">
    <source>
        <dbReference type="SAM" id="Phobius"/>
    </source>
</evidence>
<dbReference type="GO" id="GO:0022841">
    <property type="term" value="F:potassium ion leak channel activity"/>
    <property type="evidence" value="ECO:0007669"/>
    <property type="project" value="TreeGrafter"/>
</dbReference>
<accession>A0AAN9AI07</accession>
<feature type="domain" description="Potassium channel" evidence="10">
    <location>
        <begin position="246"/>
        <end position="324"/>
    </location>
</feature>
<keyword evidence="12" id="KW-1185">Reference proteome</keyword>
<evidence type="ECO:0000256" key="1">
    <source>
        <dbReference type="ARBA" id="ARBA00004141"/>
    </source>
</evidence>
<dbReference type="InterPro" id="IPR013099">
    <property type="entry name" value="K_chnl_dom"/>
</dbReference>
<keyword evidence="6 9" id="KW-0472">Membrane</keyword>
<feature type="region of interest" description="Disordered" evidence="8">
    <location>
        <begin position="82"/>
        <end position="127"/>
    </location>
</feature>
<dbReference type="EMBL" id="JBAMIC010004070">
    <property type="protein sequence ID" value="KAK7087189.1"/>
    <property type="molecule type" value="Genomic_DNA"/>
</dbReference>
<organism evidence="11 12">
    <name type="scientific">Littorina saxatilis</name>
    <dbReference type="NCBI Taxonomy" id="31220"/>
    <lineage>
        <taxon>Eukaryota</taxon>
        <taxon>Metazoa</taxon>
        <taxon>Spiralia</taxon>
        <taxon>Lophotrochozoa</taxon>
        <taxon>Mollusca</taxon>
        <taxon>Gastropoda</taxon>
        <taxon>Caenogastropoda</taxon>
        <taxon>Littorinimorpha</taxon>
        <taxon>Littorinoidea</taxon>
        <taxon>Littorinidae</taxon>
        <taxon>Littorina</taxon>
    </lineage>
</organism>
<feature type="region of interest" description="Disordered" evidence="8">
    <location>
        <begin position="141"/>
        <end position="208"/>
    </location>
</feature>
<keyword evidence="7" id="KW-0407">Ion channel</keyword>
<feature type="compositionally biased region" description="Basic and acidic residues" evidence="8">
    <location>
        <begin position="172"/>
        <end position="191"/>
    </location>
</feature>
<keyword evidence="3 9" id="KW-0812">Transmembrane</keyword>
<feature type="transmembrane region" description="Helical" evidence="9">
    <location>
        <begin position="305"/>
        <end position="322"/>
    </location>
</feature>